<feature type="domain" description="BZIP" evidence="2">
    <location>
        <begin position="302"/>
        <end position="365"/>
    </location>
</feature>
<organism evidence="4">
    <name type="scientific">Grosmannia clavigera (strain kw1407 / UAMH 11150)</name>
    <name type="common">Blue stain fungus</name>
    <name type="synonym">Graphiocladiella clavigera</name>
    <dbReference type="NCBI Taxonomy" id="655863"/>
    <lineage>
        <taxon>Eukaryota</taxon>
        <taxon>Fungi</taxon>
        <taxon>Dikarya</taxon>
        <taxon>Ascomycota</taxon>
        <taxon>Pezizomycotina</taxon>
        <taxon>Sordariomycetes</taxon>
        <taxon>Sordariomycetidae</taxon>
        <taxon>Ophiostomatales</taxon>
        <taxon>Ophiostomataceae</taxon>
        <taxon>Leptographium</taxon>
    </lineage>
</organism>
<evidence type="ECO:0000256" key="1">
    <source>
        <dbReference type="SAM" id="MobiDB-lite"/>
    </source>
</evidence>
<gene>
    <name evidence="3" type="ORF">CMQ_6538</name>
</gene>
<dbReference type="GO" id="GO:0003700">
    <property type="term" value="F:DNA-binding transcription factor activity"/>
    <property type="evidence" value="ECO:0007669"/>
    <property type="project" value="InterPro"/>
</dbReference>
<dbReference type="Proteomes" id="UP000007796">
    <property type="component" value="Unassembled WGS sequence"/>
</dbReference>
<dbReference type="SUPFAM" id="SSF57959">
    <property type="entry name" value="Leucine zipper domain"/>
    <property type="match status" value="1"/>
</dbReference>
<dbReference type="Pfam" id="PF00170">
    <property type="entry name" value="bZIP_1"/>
    <property type="match status" value="1"/>
</dbReference>
<dbReference type="OrthoDB" id="5571888at2759"/>
<feature type="region of interest" description="Disordered" evidence="1">
    <location>
        <begin position="258"/>
        <end position="309"/>
    </location>
</feature>
<dbReference type="PANTHER" id="PTHR37616:SF2">
    <property type="entry name" value="BZIP DOMAIN-CONTAINING PROTEIN"/>
    <property type="match status" value="1"/>
</dbReference>
<keyword evidence="4" id="KW-1185">Reference proteome</keyword>
<feature type="region of interest" description="Disordered" evidence="1">
    <location>
        <begin position="377"/>
        <end position="413"/>
    </location>
</feature>
<dbReference type="PROSITE" id="PS50217">
    <property type="entry name" value="BZIP"/>
    <property type="match status" value="1"/>
</dbReference>
<dbReference type="InterPro" id="IPR046347">
    <property type="entry name" value="bZIP_sf"/>
</dbReference>
<dbReference type="SMART" id="SM00338">
    <property type="entry name" value="BRLZ"/>
    <property type="match status" value="1"/>
</dbReference>
<evidence type="ECO:0000313" key="4">
    <source>
        <dbReference type="Proteomes" id="UP000007796"/>
    </source>
</evidence>
<dbReference type="PANTHER" id="PTHR37616">
    <property type="entry name" value="BZIP TRANSCRIPTION FACTOR 60-LIKE"/>
    <property type="match status" value="1"/>
</dbReference>
<protein>
    <submittedName>
        <fullName evidence="3">Bzip transcription factor</fullName>
    </submittedName>
</protein>
<feature type="compositionally biased region" description="Polar residues" evidence="1">
    <location>
        <begin position="258"/>
        <end position="268"/>
    </location>
</feature>
<sequence length="607" mass="66661">MTDNMSTTSTVPQQGLMDPIDSLLDLSDYDNVQQYNSPTLSPATSKNNFVRATAASTPSSILSATQPMTGPSHQYDQYKQQTGFVPGALANTFAVNQNNAQMGTTFNNYDMSYIPVGSNDEMFDFNTAPHNASVSPSDIGLDFESSSTNGSYYIADGNTPMSVIPGQAPQVMAMPSNLAPNNGQANTVGRLWPGMHQQAAIAKAQAQQRQQQQIIQQQQRQNQVKQQQQQQQQQGQRHKSAQPADPIVEQKITELLNSMRQKSSSPTDANGMPIVNIGRPKKDEDDMDEDERLLASEEGKKLSSKERRQLRNKVSARAFRSRRKEYISQLEAEIATKVSENGDLRTQNRSLIEENKRLSDLTRMLLGSPSFSDFLDRLSSNPSLIPQGQAQQAPQPEPRQERQAPKDSNPYSAQQQIGMAMIPEQHVDLSMLQLDEPTYAFQPQVFAVQSLDIPACIDASMLSGKTSNFVGCSVYDADEEKMDMPVIAHPIVEKRVMETHATVPVDESFENDPAFSLYHDAPTTAAAVVTSATESFKPVELNNVTMPNVDVFGGIDSEKALARYELVDVVDGRAGAVSEEVAIARINLLASNLKGISARLDMLVPEA</sequence>
<feature type="region of interest" description="Disordered" evidence="1">
    <location>
        <begin position="226"/>
        <end position="245"/>
    </location>
</feature>
<accession>F0X6Z0</accession>
<evidence type="ECO:0000313" key="3">
    <source>
        <dbReference type="EMBL" id="EFX06217.1"/>
    </source>
</evidence>
<proteinExistence type="predicted"/>
<feature type="compositionally biased region" description="Low complexity" evidence="1">
    <location>
        <begin position="226"/>
        <end position="235"/>
    </location>
</feature>
<dbReference type="EMBL" id="GL629729">
    <property type="protein sequence ID" value="EFX06217.1"/>
    <property type="molecule type" value="Genomic_DNA"/>
</dbReference>
<dbReference type="AlphaFoldDB" id="F0X6Z0"/>
<dbReference type="Gene3D" id="1.20.5.170">
    <property type="match status" value="1"/>
</dbReference>
<dbReference type="GeneID" id="25979982"/>
<reference evidence="3 4" key="1">
    <citation type="journal article" date="2011" name="Proc. Natl. Acad. Sci. U.S.A.">
        <title>Genome and transcriptome analyses of the mountain pine beetle-fungal symbiont Grosmannia clavigera, a lodgepole pine pathogen.</title>
        <authorList>
            <person name="DiGuistini S."/>
            <person name="Wang Y."/>
            <person name="Liao N.Y."/>
            <person name="Taylor G."/>
            <person name="Tanguay P."/>
            <person name="Feau N."/>
            <person name="Henrissat B."/>
            <person name="Chan S.K."/>
            <person name="Hesse-Orce U."/>
            <person name="Alamouti S.M."/>
            <person name="Tsui C.K.M."/>
            <person name="Docking R.T."/>
            <person name="Levasseur A."/>
            <person name="Haridas S."/>
            <person name="Robertson G."/>
            <person name="Birol I."/>
            <person name="Holt R.A."/>
            <person name="Marra M.A."/>
            <person name="Hamelin R.C."/>
            <person name="Hirst M."/>
            <person name="Jones S.J.M."/>
            <person name="Bohlmann J."/>
            <person name="Breuil C."/>
        </authorList>
    </citation>
    <scope>NUCLEOTIDE SEQUENCE [LARGE SCALE GENOMIC DNA]</scope>
    <source>
        <strain evidence="4">kw1407 / UAMH 11150</strain>
    </source>
</reference>
<dbReference type="InterPro" id="IPR004827">
    <property type="entry name" value="bZIP"/>
</dbReference>
<dbReference type="RefSeq" id="XP_014175699.1">
    <property type="nucleotide sequence ID" value="XM_014320224.1"/>
</dbReference>
<dbReference type="HOGENOM" id="CLU_020078_1_0_1"/>
<feature type="compositionally biased region" description="Basic and acidic residues" evidence="1">
    <location>
        <begin position="292"/>
        <end position="309"/>
    </location>
</feature>
<evidence type="ECO:0000259" key="2">
    <source>
        <dbReference type="PROSITE" id="PS50217"/>
    </source>
</evidence>
<dbReference type="STRING" id="655863.F0X6Z0"/>
<dbReference type="FunFam" id="1.20.5.170:FF:000031">
    <property type="entry name" value="BZIP transcription factor (MeaB)"/>
    <property type="match status" value="1"/>
</dbReference>
<dbReference type="InParanoid" id="F0X6Z0"/>
<dbReference type="CDD" id="cd14810">
    <property type="entry name" value="bZIP_u1"/>
    <property type="match status" value="1"/>
</dbReference>
<dbReference type="eggNOG" id="ENOG502S89P">
    <property type="taxonomic scope" value="Eukaryota"/>
</dbReference>
<name>F0X6Z0_GROCL</name>